<sequence>MMNILAITPESALSMLVIGHARDLRLYMVVERDGQVCKSWCDTHVSNVYKWHIQHVVEQQQVDYDPCHKWGLKLLEESGAMYLVSGHIIHARRVDLWDSLFVSENIGCEGQVNTVLKELVAFEGSVHTRYAGLRQAMSGALCVSLTPSEYTTSATWEDGGECAVCEAASRWAGYGSTAALPLEPPTMCMGTPCMHQGTILVVKYSATLQRAGCTARGHCIRINASHWAHYR</sequence>
<reference evidence="1" key="1">
    <citation type="submission" date="2023-03" db="EMBL/GenBank/DDBJ databases">
        <title>Massive genome expansion in bonnet fungi (Mycena s.s.) driven by repeated elements and novel gene families across ecological guilds.</title>
        <authorList>
            <consortium name="Lawrence Berkeley National Laboratory"/>
            <person name="Harder C.B."/>
            <person name="Miyauchi S."/>
            <person name="Viragh M."/>
            <person name="Kuo A."/>
            <person name="Thoen E."/>
            <person name="Andreopoulos B."/>
            <person name="Lu D."/>
            <person name="Skrede I."/>
            <person name="Drula E."/>
            <person name="Henrissat B."/>
            <person name="Morin E."/>
            <person name="Kohler A."/>
            <person name="Barry K."/>
            <person name="LaButti K."/>
            <person name="Morin E."/>
            <person name="Salamov A."/>
            <person name="Lipzen A."/>
            <person name="Mereny Z."/>
            <person name="Hegedus B."/>
            <person name="Baldrian P."/>
            <person name="Stursova M."/>
            <person name="Weitz H."/>
            <person name="Taylor A."/>
            <person name="Grigoriev I.V."/>
            <person name="Nagy L.G."/>
            <person name="Martin F."/>
            <person name="Kauserud H."/>
        </authorList>
    </citation>
    <scope>NUCLEOTIDE SEQUENCE</scope>
    <source>
        <strain evidence="1">CBHHK002</strain>
    </source>
</reference>
<keyword evidence="2" id="KW-1185">Reference proteome</keyword>
<dbReference type="EMBL" id="JARIHO010000011">
    <property type="protein sequence ID" value="KAJ7353196.1"/>
    <property type="molecule type" value="Genomic_DNA"/>
</dbReference>
<dbReference type="InterPro" id="IPR012340">
    <property type="entry name" value="NA-bd_OB-fold"/>
</dbReference>
<evidence type="ECO:0000313" key="1">
    <source>
        <dbReference type="EMBL" id="KAJ7353196.1"/>
    </source>
</evidence>
<dbReference type="Gene3D" id="2.40.50.140">
    <property type="entry name" value="Nucleic acid-binding proteins"/>
    <property type="match status" value="1"/>
</dbReference>
<dbReference type="Proteomes" id="UP001218218">
    <property type="component" value="Unassembled WGS sequence"/>
</dbReference>
<gene>
    <name evidence="1" type="ORF">DFH08DRAFT_804778</name>
</gene>
<proteinExistence type="predicted"/>
<organism evidence="1 2">
    <name type="scientific">Mycena albidolilacea</name>
    <dbReference type="NCBI Taxonomy" id="1033008"/>
    <lineage>
        <taxon>Eukaryota</taxon>
        <taxon>Fungi</taxon>
        <taxon>Dikarya</taxon>
        <taxon>Basidiomycota</taxon>
        <taxon>Agaricomycotina</taxon>
        <taxon>Agaricomycetes</taxon>
        <taxon>Agaricomycetidae</taxon>
        <taxon>Agaricales</taxon>
        <taxon>Marasmiineae</taxon>
        <taxon>Mycenaceae</taxon>
        <taxon>Mycena</taxon>
    </lineage>
</organism>
<accession>A0AAD7AAP4</accession>
<comment type="caution">
    <text evidence="1">The sequence shown here is derived from an EMBL/GenBank/DDBJ whole genome shotgun (WGS) entry which is preliminary data.</text>
</comment>
<name>A0AAD7AAP4_9AGAR</name>
<evidence type="ECO:0000313" key="2">
    <source>
        <dbReference type="Proteomes" id="UP001218218"/>
    </source>
</evidence>
<protein>
    <submittedName>
        <fullName evidence="1">Uncharacterized protein</fullName>
    </submittedName>
</protein>
<dbReference type="AlphaFoldDB" id="A0AAD7AAP4"/>